<keyword evidence="3" id="KW-1185">Reference proteome</keyword>
<evidence type="ECO:0000313" key="2">
    <source>
        <dbReference type="EMBL" id="KAK7483469.1"/>
    </source>
</evidence>
<dbReference type="AlphaFoldDB" id="A0ABD0K8R9"/>
<dbReference type="EMBL" id="JACVVK020000226">
    <property type="protein sequence ID" value="KAK7483469.1"/>
    <property type="molecule type" value="Genomic_DNA"/>
</dbReference>
<proteinExistence type="predicted"/>
<reference evidence="2 3" key="1">
    <citation type="journal article" date="2023" name="Sci. Data">
        <title>Genome assembly of the Korean intertidal mud-creeper Batillaria attramentaria.</title>
        <authorList>
            <person name="Patra A.K."/>
            <person name="Ho P.T."/>
            <person name="Jun S."/>
            <person name="Lee S.J."/>
            <person name="Kim Y."/>
            <person name="Won Y.J."/>
        </authorList>
    </citation>
    <scope>NUCLEOTIDE SEQUENCE [LARGE SCALE GENOMIC DNA]</scope>
    <source>
        <strain evidence="2">Wonlab-2016</strain>
    </source>
</reference>
<sequence length="118" mass="12890">MVSLISVGTDHPAELTRHVLDFKSRPKVRPVLSSQCKLPRNGITVRDLLNTEVTKTLRSLAAVRNTHSGSVSTVTDTTTTKRATKAAHAVAPQLKTEPVTQNQPHTSSPMRELTTRPD</sequence>
<feature type="region of interest" description="Disordered" evidence="1">
    <location>
        <begin position="68"/>
        <end position="118"/>
    </location>
</feature>
<protein>
    <submittedName>
        <fullName evidence="2">Uncharacterized protein</fullName>
    </submittedName>
</protein>
<feature type="compositionally biased region" description="Low complexity" evidence="1">
    <location>
        <begin position="68"/>
        <end position="91"/>
    </location>
</feature>
<evidence type="ECO:0000313" key="3">
    <source>
        <dbReference type="Proteomes" id="UP001519460"/>
    </source>
</evidence>
<comment type="caution">
    <text evidence="2">The sequence shown here is derived from an EMBL/GenBank/DDBJ whole genome shotgun (WGS) entry which is preliminary data.</text>
</comment>
<dbReference type="Proteomes" id="UP001519460">
    <property type="component" value="Unassembled WGS sequence"/>
</dbReference>
<evidence type="ECO:0000256" key="1">
    <source>
        <dbReference type="SAM" id="MobiDB-lite"/>
    </source>
</evidence>
<gene>
    <name evidence="2" type="ORF">BaRGS_00025268</name>
</gene>
<name>A0ABD0K8R9_9CAEN</name>
<accession>A0ABD0K8R9</accession>
<feature type="compositionally biased region" description="Polar residues" evidence="1">
    <location>
        <begin position="98"/>
        <end position="109"/>
    </location>
</feature>
<organism evidence="2 3">
    <name type="scientific">Batillaria attramentaria</name>
    <dbReference type="NCBI Taxonomy" id="370345"/>
    <lineage>
        <taxon>Eukaryota</taxon>
        <taxon>Metazoa</taxon>
        <taxon>Spiralia</taxon>
        <taxon>Lophotrochozoa</taxon>
        <taxon>Mollusca</taxon>
        <taxon>Gastropoda</taxon>
        <taxon>Caenogastropoda</taxon>
        <taxon>Sorbeoconcha</taxon>
        <taxon>Cerithioidea</taxon>
        <taxon>Batillariidae</taxon>
        <taxon>Batillaria</taxon>
    </lineage>
</organism>